<sequence length="39" mass="4340">RFLNSLPITLFYALGTVPAELALAMGLAYILFQKIRGQE</sequence>
<feature type="non-terminal residue" evidence="2">
    <location>
        <position position="1"/>
    </location>
</feature>
<feature type="non-terminal residue" evidence="2">
    <location>
        <position position="39"/>
    </location>
</feature>
<organism evidence="2">
    <name type="scientific">marine sediment metagenome</name>
    <dbReference type="NCBI Taxonomy" id="412755"/>
    <lineage>
        <taxon>unclassified sequences</taxon>
        <taxon>metagenomes</taxon>
        <taxon>ecological metagenomes</taxon>
    </lineage>
</organism>
<keyword evidence="1" id="KW-0472">Membrane</keyword>
<comment type="caution">
    <text evidence="2">The sequence shown here is derived from an EMBL/GenBank/DDBJ whole genome shotgun (WGS) entry which is preliminary data.</text>
</comment>
<name>X0XT29_9ZZZZ</name>
<keyword evidence="1" id="KW-0812">Transmembrane</keyword>
<protein>
    <submittedName>
        <fullName evidence="2">Uncharacterized protein</fullName>
    </submittedName>
</protein>
<proteinExistence type="predicted"/>
<reference evidence="2" key="1">
    <citation type="journal article" date="2014" name="Front. Microbiol.">
        <title>High frequency of phylogenetically diverse reductive dehalogenase-homologous genes in deep subseafloor sedimentary metagenomes.</title>
        <authorList>
            <person name="Kawai M."/>
            <person name="Futagami T."/>
            <person name="Toyoda A."/>
            <person name="Takaki Y."/>
            <person name="Nishi S."/>
            <person name="Hori S."/>
            <person name="Arai W."/>
            <person name="Tsubouchi T."/>
            <person name="Morono Y."/>
            <person name="Uchiyama I."/>
            <person name="Ito T."/>
            <person name="Fujiyama A."/>
            <person name="Inagaki F."/>
            <person name="Takami H."/>
        </authorList>
    </citation>
    <scope>NUCLEOTIDE SEQUENCE</scope>
    <source>
        <strain evidence="2">Expedition CK06-06</strain>
    </source>
</reference>
<keyword evidence="1" id="KW-1133">Transmembrane helix</keyword>
<feature type="transmembrane region" description="Helical" evidence="1">
    <location>
        <begin position="12"/>
        <end position="32"/>
    </location>
</feature>
<accession>X0XT29</accession>
<evidence type="ECO:0000256" key="1">
    <source>
        <dbReference type="SAM" id="Phobius"/>
    </source>
</evidence>
<dbReference type="AlphaFoldDB" id="X0XT29"/>
<dbReference type="EMBL" id="BARS01059577">
    <property type="protein sequence ID" value="GAG46410.1"/>
    <property type="molecule type" value="Genomic_DNA"/>
</dbReference>
<gene>
    <name evidence="2" type="ORF">S01H1_86199</name>
</gene>
<evidence type="ECO:0000313" key="2">
    <source>
        <dbReference type="EMBL" id="GAG46410.1"/>
    </source>
</evidence>